<dbReference type="Gene3D" id="3.40.50.410">
    <property type="entry name" value="von Willebrand factor, type A domain"/>
    <property type="match status" value="1"/>
</dbReference>
<dbReference type="PANTHER" id="PTHR12695">
    <property type="entry name" value="GENERAL TRANSCRIPTION FACTOR IIH SUBUNIT 2"/>
    <property type="match status" value="1"/>
</dbReference>
<dbReference type="GO" id="GO:0005675">
    <property type="term" value="C:transcription factor TFIIH holo complex"/>
    <property type="evidence" value="ECO:0007669"/>
    <property type="project" value="TreeGrafter"/>
</dbReference>
<keyword evidence="6" id="KW-0862">Zinc</keyword>
<dbReference type="Proteomes" id="UP000008021">
    <property type="component" value="Chromosome 4"/>
</dbReference>
<feature type="compositionally biased region" description="Pro residues" evidence="11">
    <location>
        <begin position="35"/>
        <end position="53"/>
    </location>
</feature>
<reference evidence="13" key="2">
    <citation type="submission" date="2018-05" db="EMBL/GenBank/DDBJ databases">
        <title>OmerRS3 (Oryza meridionalis Reference Sequence Version 3).</title>
        <authorList>
            <person name="Zhang J."/>
            <person name="Kudrna D."/>
            <person name="Lee S."/>
            <person name="Talag J."/>
            <person name="Welchert J."/>
            <person name="Wing R.A."/>
        </authorList>
    </citation>
    <scope>NUCLEOTIDE SEQUENCE [LARGE SCALE GENOMIC DNA]</scope>
    <source>
        <strain evidence="13">cv. OR44</strain>
    </source>
</reference>
<dbReference type="EnsemblPlants" id="OMERI04G15310.3">
    <property type="protein sequence ID" value="OMERI04G15310.3"/>
    <property type="gene ID" value="OMERI04G15310"/>
</dbReference>
<keyword evidence="7" id="KW-0805">Transcription regulation</keyword>
<keyword evidence="8" id="KW-0804">Transcription</keyword>
<dbReference type="InterPro" id="IPR036465">
    <property type="entry name" value="vWFA_dom_sf"/>
</dbReference>
<comment type="subcellular location">
    <subcellularLocation>
        <location evidence="1">Nucleus</location>
    </subcellularLocation>
</comment>
<dbReference type="FunFam" id="3.40.50.410:FF:000015">
    <property type="entry name" value="General transcription factor IIH subunit 2"/>
    <property type="match status" value="1"/>
</dbReference>
<keyword evidence="14" id="KW-1185">Reference proteome</keyword>
<dbReference type="PROSITE" id="PS50234">
    <property type="entry name" value="VWFA"/>
    <property type="match status" value="1"/>
</dbReference>
<organism evidence="13">
    <name type="scientific">Oryza meridionalis</name>
    <dbReference type="NCBI Taxonomy" id="40149"/>
    <lineage>
        <taxon>Eukaryota</taxon>
        <taxon>Viridiplantae</taxon>
        <taxon>Streptophyta</taxon>
        <taxon>Embryophyta</taxon>
        <taxon>Tracheophyta</taxon>
        <taxon>Spermatophyta</taxon>
        <taxon>Magnoliopsida</taxon>
        <taxon>Liliopsida</taxon>
        <taxon>Poales</taxon>
        <taxon>Poaceae</taxon>
        <taxon>BOP clade</taxon>
        <taxon>Oryzoideae</taxon>
        <taxon>Oryzeae</taxon>
        <taxon>Oryzinae</taxon>
        <taxon>Oryza</taxon>
    </lineage>
</organism>
<dbReference type="GO" id="GO:0008270">
    <property type="term" value="F:zinc ion binding"/>
    <property type="evidence" value="ECO:0007669"/>
    <property type="project" value="UniProtKB-KW"/>
</dbReference>
<evidence type="ECO:0000256" key="2">
    <source>
        <dbReference type="ARBA" id="ARBA00006092"/>
    </source>
</evidence>
<evidence type="ECO:0000256" key="11">
    <source>
        <dbReference type="SAM" id="MobiDB-lite"/>
    </source>
</evidence>
<feature type="region of interest" description="Disordered" evidence="11">
    <location>
        <begin position="67"/>
        <end position="105"/>
    </location>
</feature>
<keyword evidence="10" id="KW-0539">Nucleus</keyword>
<dbReference type="AlphaFoldDB" id="A0A0E0DFZ7"/>
<evidence type="ECO:0000256" key="9">
    <source>
        <dbReference type="ARBA" id="ARBA00023204"/>
    </source>
</evidence>
<keyword evidence="5" id="KW-0863">Zinc-finger</keyword>
<evidence type="ECO:0000256" key="4">
    <source>
        <dbReference type="ARBA" id="ARBA00022763"/>
    </source>
</evidence>
<dbReference type="PANTHER" id="PTHR12695:SF2">
    <property type="entry name" value="GENERAL TRANSCRIPTION FACTOR IIH SUBUNIT 2-RELATED"/>
    <property type="match status" value="1"/>
</dbReference>
<dbReference type="InterPro" id="IPR007198">
    <property type="entry name" value="Ssl1-like"/>
</dbReference>
<dbReference type="SMART" id="SM00327">
    <property type="entry name" value="VWA"/>
    <property type="match status" value="1"/>
</dbReference>
<feature type="compositionally biased region" description="Acidic residues" evidence="11">
    <location>
        <begin position="89"/>
        <end position="98"/>
    </location>
</feature>
<dbReference type="GO" id="GO:0006289">
    <property type="term" value="P:nucleotide-excision repair"/>
    <property type="evidence" value="ECO:0007669"/>
    <property type="project" value="InterPro"/>
</dbReference>
<dbReference type="STRING" id="40149.A0A0E0DFZ7"/>
<evidence type="ECO:0000256" key="3">
    <source>
        <dbReference type="ARBA" id="ARBA00022723"/>
    </source>
</evidence>
<evidence type="ECO:0000256" key="8">
    <source>
        <dbReference type="ARBA" id="ARBA00023163"/>
    </source>
</evidence>
<evidence type="ECO:0000313" key="14">
    <source>
        <dbReference type="Proteomes" id="UP000008021"/>
    </source>
</evidence>
<protein>
    <recommendedName>
        <fullName evidence="12">VWFA domain-containing protein</fullName>
    </recommendedName>
</protein>
<dbReference type="Gramene" id="OMERI04G15310.3">
    <property type="protein sequence ID" value="OMERI04G15310.3"/>
    <property type="gene ID" value="OMERI04G15310"/>
</dbReference>
<dbReference type="SUPFAM" id="SSF53300">
    <property type="entry name" value="vWA-like"/>
    <property type="match status" value="1"/>
</dbReference>
<name>A0A0E0DFZ7_9ORYZ</name>
<dbReference type="GO" id="GO:0000439">
    <property type="term" value="C:transcription factor TFIIH core complex"/>
    <property type="evidence" value="ECO:0007669"/>
    <property type="project" value="InterPro"/>
</dbReference>
<evidence type="ECO:0000256" key="5">
    <source>
        <dbReference type="ARBA" id="ARBA00022771"/>
    </source>
</evidence>
<evidence type="ECO:0000256" key="7">
    <source>
        <dbReference type="ARBA" id="ARBA00023015"/>
    </source>
</evidence>
<evidence type="ECO:0000313" key="13">
    <source>
        <dbReference type="EnsemblPlants" id="OMERI04G15310.3"/>
    </source>
</evidence>
<dbReference type="InterPro" id="IPR002035">
    <property type="entry name" value="VWF_A"/>
</dbReference>
<evidence type="ECO:0000259" key="12">
    <source>
        <dbReference type="PROSITE" id="PS50234"/>
    </source>
</evidence>
<keyword evidence="9" id="KW-0234">DNA repair</keyword>
<proteinExistence type="inferred from homology"/>
<keyword evidence="3" id="KW-0479">Metal-binding</keyword>
<evidence type="ECO:0000256" key="10">
    <source>
        <dbReference type="ARBA" id="ARBA00023242"/>
    </source>
</evidence>
<dbReference type="GO" id="GO:0006357">
    <property type="term" value="P:regulation of transcription by RNA polymerase II"/>
    <property type="evidence" value="ECO:0007669"/>
    <property type="project" value="TreeGrafter"/>
</dbReference>
<dbReference type="NCBIfam" id="TIGR00622">
    <property type="entry name" value="ssl1"/>
    <property type="match status" value="1"/>
</dbReference>
<feature type="region of interest" description="Disordered" evidence="11">
    <location>
        <begin position="13"/>
        <end position="53"/>
    </location>
</feature>
<dbReference type="GO" id="GO:0006351">
    <property type="term" value="P:DNA-templated transcription"/>
    <property type="evidence" value="ECO:0007669"/>
    <property type="project" value="InterPro"/>
</dbReference>
<dbReference type="CDD" id="cd01453">
    <property type="entry name" value="vWA_transcription_factor_IIH_type"/>
    <property type="match status" value="1"/>
</dbReference>
<evidence type="ECO:0000256" key="6">
    <source>
        <dbReference type="ARBA" id="ARBA00022833"/>
    </source>
</evidence>
<keyword evidence="4" id="KW-0227">DNA damage</keyword>
<feature type="domain" description="VWFA" evidence="12">
    <location>
        <begin position="164"/>
        <end position="303"/>
    </location>
</feature>
<comment type="similarity">
    <text evidence="2">Belongs to the GTF2H2 family.</text>
</comment>
<reference evidence="13" key="1">
    <citation type="submission" date="2015-04" db="UniProtKB">
        <authorList>
            <consortium name="EnsemblPlants"/>
        </authorList>
    </citation>
    <scope>IDENTIFICATION</scope>
</reference>
<accession>A0A0E0DFZ7</accession>
<sequence>MGFQFFFQVQACKASTAKHGKARKVKENPLKSPGTPKPGPSPRSPTSPLLPPVLPLRLAAASTMYGVGGGGGGFNAPSTASARRRNHEDDDDEEEEESGEGRVLEAWERAYADDRSWEALQEDESGLLRPIDTKTLVHAQYRRRLLLRSAASAAARIQKGLIRYLYIVIDLSRAASEMDYRPSRMAVVAKYAEVFIREFFDQNPLSHVGIVTMKDGISHRLTEIGGSPESQIKALMGKLECSGESSLQNALELVHGYLDQVPSYGHKEVLFLYSALNTCDPGDIMETIAKCKKSKIRCSVIGLAAEIFICKYLCEETGGSYTVALDESHFKELLLEHAPPPPAIAEYAAANLIKMGFPQRGAEDLISICSCHMKIKSGAEGYICPRCKVNVCELPTECRTCGLTLVSSPHLARSYHHLFPVQPFDEVSSVHPNRLGQKGGQKCYGCQQSFINPGMQFFNTSNSTCYLFNAFSYEERYPYCATYVAVGRKKKRKYIIQSLHLFVITWHHIVNLASMFAVQNATNTSALIAIFTSMRACTIAQVARVSVVLHRDGIMSTGQRVVEAIALLLRGGVRNVQCD</sequence>
<dbReference type="InterPro" id="IPR012170">
    <property type="entry name" value="TFIIH_SSL1/p44"/>
</dbReference>
<evidence type="ECO:0000256" key="1">
    <source>
        <dbReference type="ARBA" id="ARBA00004123"/>
    </source>
</evidence>
<dbReference type="Pfam" id="PF04056">
    <property type="entry name" value="Ssl1"/>
    <property type="match status" value="1"/>
</dbReference>